<evidence type="ECO:0000313" key="2">
    <source>
        <dbReference type="EMBL" id="GCE30050.1"/>
    </source>
</evidence>
<dbReference type="RefSeq" id="WP_126630214.1">
    <property type="nucleotide sequence ID" value="NZ_BIFT01000002.1"/>
</dbReference>
<proteinExistence type="predicted"/>
<organism evidence="2 3">
    <name type="scientific">Dictyobacter alpinus</name>
    <dbReference type="NCBI Taxonomy" id="2014873"/>
    <lineage>
        <taxon>Bacteria</taxon>
        <taxon>Bacillati</taxon>
        <taxon>Chloroflexota</taxon>
        <taxon>Ktedonobacteria</taxon>
        <taxon>Ktedonobacterales</taxon>
        <taxon>Dictyobacteraceae</taxon>
        <taxon>Dictyobacter</taxon>
    </lineage>
</organism>
<dbReference type="AlphaFoldDB" id="A0A402BFJ6"/>
<keyword evidence="3" id="KW-1185">Reference proteome</keyword>
<gene>
    <name evidence="2" type="ORF">KDA_55340</name>
</gene>
<name>A0A402BFJ6_9CHLR</name>
<evidence type="ECO:0000313" key="3">
    <source>
        <dbReference type="Proteomes" id="UP000287171"/>
    </source>
</evidence>
<reference evidence="3" key="1">
    <citation type="submission" date="2018-12" db="EMBL/GenBank/DDBJ databases">
        <title>Tengunoibacter tsumagoiensis gen. nov., sp. nov., Dictyobacter kobayashii sp. nov., D. alpinus sp. nov., and D. joshuensis sp. nov. and description of Dictyobacteraceae fam. nov. within the order Ktedonobacterales isolated from Tengu-no-mugimeshi.</title>
        <authorList>
            <person name="Wang C.M."/>
            <person name="Zheng Y."/>
            <person name="Sakai Y."/>
            <person name="Toyoda A."/>
            <person name="Minakuchi Y."/>
            <person name="Abe K."/>
            <person name="Yokota A."/>
            <person name="Yabe S."/>
        </authorList>
    </citation>
    <scope>NUCLEOTIDE SEQUENCE [LARGE SCALE GENOMIC DNA]</scope>
    <source>
        <strain evidence="3">Uno16</strain>
    </source>
</reference>
<protein>
    <recommendedName>
        <fullName evidence="4">DUF2690 domain-containing protein</fullName>
    </recommendedName>
</protein>
<dbReference type="OrthoDB" id="2863790at2"/>
<keyword evidence="1" id="KW-0732">Signal</keyword>
<dbReference type="EMBL" id="BIFT01000002">
    <property type="protein sequence ID" value="GCE30050.1"/>
    <property type="molecule type" value="Genomic_DNA"/>
</dbReference>
<sequence length="164" mass="17849">MRYRFPILLVIMVVVLGSFLFIAPSSALAATTCSGTSCDHLAPQNAQNAHQQICSSNASEAIAPFYGDGWTLDLRWGPNCSTNWARFGSAGGALECFDLQVIRVYSSKYSGLPATVDNAYGCGPQDGIWTNQLYAPGPAQACIRFSKWWDQSNYGQWYCTGVTP</sequence>
<dbReference type="Proteomes" id="UP000287171">
    <property type="component" value="Unassembled WGS sequence"/>
</dbReference>
<accession>A0A402BFJ6</accession>
<evidence type="ECO:0008006" key="4">
    <source>
        <dbReference type="Google" id="ProtNLM"/>
    </source>
</evidence>
<comment type="caution">
    <text evidence="2">The sequence shown here is derived from an EMBL/GenBank/DDBJ whole genome shotgun (WGS) entry which is preliminary data.</text>
</comment>
<feature type="signal peptide" evidence="1">
    <location>
        <begin position="1"/>
        <end position="29"/>
    </location>
</feature>
<evidence type="ECO:0000256" key="1">
    <source>
        <dbReference type="SAM" id="SignalP"/>
    </source>
</evidence>
<feature type="chain" id="PRO_5019123185" description="DUF2690 domain-containing protein" evidence="1">
    <location>
        <begin position="30"/>
        <end position="164"/>
    </location>
</feature>